<evidence type="ECO:0000313" key="2">
    <source>
        <dbReference type="Proteomes" id="UP000241444"/>
    </source>
</evidence>
<organism evidence="1 2">
    <name type="scientific">Phyllobacterium brassicacearum</name>
    <dbReference type="NCBI Taxonomy" id="314235"/>
    <lineage>
        <taxon>Bacteria</taxon>
        <taxon>Pseudomonadati</taxon>
        <taxon>Pseudomonadota</taxon>
        <taxon>Alphaproteobacteria</taxon>
        <taxon>Hyphomicrobiales</taxon>
        <taxon>Phyllobacteriaceae</taxon>
        <taxon>Phyllobacterium</taxon>
    </lineage>
</organism>
<protein>
    <submittedName>
        <fullName evidence="1">Uncharacterized protein</fullName>
    </submittedName>
</protein>
<evidence type="ECO:0000313" key="1">
    <source>
        <dbReference type="EMBL" id="PSH70939.1"/>
    </source>
</evidence>
<proteinExistence type="predicted"/>
<keyword evidence="2" id="KW-1185">Reference proteome</keyword>
<dbReference type="AlphaFoldDB" id="A0A2P7BWV0"/>
<name>A0A2P7BWV0_9HYPH</name>
<gene>
    <name evidence="1" type="ORF">CU102_02525</name>
</gene>
<sequence>MTCFDAAVRAAVAMAATKEAAFQAAPAAPAAATTVNAVAGMSRAASSGQRYAARIGLTNLVSLIVIDEVDNLIQSKTGVITSTTECVVEDVREIDVITWVVVDISTFRDKYIIKGIAVQIKIGKVIIGRQIAIKVYIYVDVDIDFSAVLVDVEIAVGIKIAV</sequence>
<reference evidence="2" key="1">
    <citation type="submission" date="2017-11" db="EMBL/GenBank/DDBJ databases">
        <authorList>
            <person name="Kuznetsova I."/>
            <person name="Sazanova A."/>
            <person name="Chirak E."/>
            <person name="Safronova V."/>
            <person name="Willems A."/>
        </authorList>
    </citation>
    <scope>NUCLEOTIDE SEQUENCE [LARGE SCALE GENOMIC DNA]</scope>
    <source>
        <strain evidence="2">STM 196</strain>
    </source>
</reference>
<comment type="caution">
    <text evidence="1">The sequence shown here is derived from an EMBL/GenBank/DDBJ whole genome shotgun (WGS) entry which is preliminary data.</text>
</comment>
<dbReference type="EMBL" id="PGGO01000001">
    <property type="protein sequence ID" value="PSH70939.1"/>
    <property type="molecule type" value="Genomic_DNA"/>
</dbReference>
<accession>A0A2P7BWV0</accession>
<dbReference type="Proteomes" id="UP000241444">
    <property type="component" value="Unassembled WGS sequence"/>
</dbReference>